<feature type="domain" description="Integrase catalytic" evidence="1">
    <location>
        <begin position="31"/>
        <end position="75"/>
    </location>
</feature>
<dbReference type="AlphaFoldDB" id="A0A2A7W056"/>
<evidence type="ECO:0000313" key="3">
    <source>
        <dbReference type="Proteomes" id="UP000220045"/>
    </source>
</evidence>
<sequence>MTYITNTSFNIFFNRKDKEKNTRCVYTDIPCVLYFSYKILTTFKLAVSKYIHSYNHKRFQKKKLNNLSPYKFGTQIASLCFLITVYLIGVTAMLTLSFT</sequence>
<dbReference type="EMBL" id="NUEL01000020">
    <property type="protein sequence ID" value="PEJ07839.1"/>
    <property type="molecule type" value="Genomic_DNA"/>
</dbReference>
<protein>
    <recommendedName>
        <fullName evidence="1">Integrase catalytic domain-containing protein</fullName>
    </recommendedName>
</protein>
<proteinExistence type="predicted"/>
<evidence type="ECO:0000259" key="1">
    <source>
        <dbReference type="Pfam" id="PF13333"/>
    </source>
</evidence>
<name>A0A2A7W056_9BACI</name>
<dbReference type="Pfam" id="PF13333">
    <property type="entry name" value="rve_2"/>
    <property type="match status" value="1"/>
</dbReference>
<comment type="caution">
    <text evidence="2">The sequence shown here is derived from an EMBL/GenBank/DDBJ whole genome shotgun (WGS) entry which is preliminary data.</text>
</comment>
<evidence type="ECO:0000313" key="2">
    <source>
        <dbReference type="EMBL" id="PEJ07839.1"/>
    </source>
</evidence>
<dbReference type="Proteomes" id="UP000220045">
    <property type="component" value="Unassembled WGS sequence"/>
</dbReference>
<reference evidence="2 3" key="1">
    <citation type="submission" date="2017-09" db="EMBL/GenBank/DDBJ databases">
        <title>Large-scale bioinformatics analysis of Bacillus genomes uncovers conserved roles of natural products in bacterial physiology.</title>
        <authorList>
            <consortium name="Agbiome Team Llc"/>
            <person name="Bleich R.M."/>
            <person name="Grubbs K.J."/>
            <person name="Santa Maria K.C."/>
            <person name="Allen S.E."/>
            <person name="Farag S."/>
            <person name="Shank E.A."/>
            <person name="Bowers A."/>
        </authorList>
    </citation>
    <scope>NUCLEOTIDE SEQUENCE [LARGE SCALE GENOMIC DNA]</scope>
    <source>
        <strain evidence="2 3">AFS004017</strain>
    </source>
</reference>
<gene>
    <name evidence="2" type="ORF">CN684_14145</name>
</gene>
<accession>A0A2A7W056</accession>
<dbReference type="GO" id="GO:0015074">
    <property type="term" value="P:DNA integration"/>
    <property type="evidence" value="ECO:0007669"/>
    <property type="project" value="InterPro"/>
</dbReference>
<organism evidence="2 3">
    <name type="scientific">Bacillus wiedmannii</name>
    <dbReference type="NCBI Taxonomy" id="1890302"/>
    <lineage>
        <taxon>Bacteria</taxon>
        <taxon>Bacillati</taxon>
        <taxon>Bacillota</taxon>
        <taxon>Bacilli</taxon>
        <taxon>Bacillales</taxon>
        <taxon>Bacillaceae</taxon>
        <taxon>Bacillus</taxon>
        <taxon>Bacillus cereus group</taxon>
    </lineage>
</organism>
<dbReference type="InterPro" id="IPR001584">
    <property type="entry name" value="Integrase_cat-core"/>
</dbReference>